<dbReference type="EMBL" id="JAINUF010000005">
    <property type="protein sequence ID" value="KAJ8360248.1"/>
    <property type="molecule type" value="Genomic_DNA"/>
</dbReference>
<keyword evidence="2" id="KW-1185">Reference proteome</keyword>
<organism evidence="1 2">
    <name type="scientific">Synaphobranchus kaupii</name>
    <name type="common">Kaup's arrowtooth eel</name>
    <dbReference type="NCBI Taxonomy" id="118154"/>
    <lineage>
        <taxon>Eukaryota</taxon>
        <taxon>Metazoa</taxon>
        <taxon>Chordata</taxon>
        <taxon>Craniata</taxon>
        <taxon>Vertebrata</taxon>
        <taxon>Euteleostomi</taxon>
        <taxon>Actinopterygii</taxon>
        <taxon>Neopterygii</taxon>
        <taxon>Teleostei</taxon>
        <taxon>Anguilliformes</taxon>
        <taxon>Synaphobranchidae</taxon>
        <taxon>Synaphobranchus</taxon>
    </lineage>
</organism>
<comment type="caution">
    <text evidence="1">The sequence shown here is derived from an EMBL/GenBank/DDBJ whole genome shotgun (WGS) entry which is preliminary data.</text>
</comment>
<accession>A0A9Q1FJS6</accession>
<dbReference type="AlphaFoldDB" id="A0A9Q1FJS6"/>
<evidence type="ECO:0000313" key="1">
    <source>
        <dbReference type="EMBL" id="KAJ8360248.1"/>
    </source>
</evidence>
<evidence type="ECO:0000313" key="2">
    <source>
        <dbReference type="Proteomes" id="UP001152622"/>
    </source>
</evidence>
<proteinExistence type="predicted"/>
<gene>
    <name evidence="1" type="ORF">SKAU_G00167730</name>
</gene>
<sequence length="93" mass="10531">MQRVSLWQMNMLFDRELRNPRLPAGRKRHSLGARLPPAQRGLRPLALGTQRRRFWRFACVCVWLSARGSLCPGQAGVLIANPERVALVLLASL</sequence>
<dbReference type="Proteomes" id="UP001152622">
    <property type="component" value="Chromosome 5"/>
</dbReference>
<reference evidence="1" key="1">
    <citation type="journal article" date="2023" name="Science">
        <title>Genome structures resolve the early diversification of teleost fishes.</title>
        <authorList>
            <person name="Parey E."/>
            <person name="Louis A."/>
            <person name="Montfort J."/>
            <person name="Bouchez O."/>
            <person name="Roques C."/>
            <person name="Iampietro C."/>
            <person name="Lluch J."/>
            <person name="Castinel A."/>
            <person name="Donnadieu C."/>
            <person name="Desvignes T."/>
            <person name="Floi Bucao C."/>
            <person name="Jouanno E."/>
            <person name="Wen M."/>
            <person name="Mejri S."/>
            <person name="Dirks R."/>
            <person name="Jansen H."/>
            <person name="Henkel C."/>
            <person name="Chen W.J."/>
            <person name="Zahm M."/>
            <person name="Cabau C."/>
            <person name="Klopp C."/>
            <person name="Thompson A.W."/>
            <person name="Robinson-Rechavi M."/>
            <person name="Braasch I."/>
            <person name="Lecointre G."/>
            <person name="Bobe J."/>
            <person name="Postlethwait J.H."/>
            <person name="Berthelot C."/>
            <person name="Roest Crollius H."/>
            <person name="Guiguen Y."/>
        </authorList>
    </citation>
    <scope>NUCLEOTIDE SEQUENCE</scope>
    <source>
        <strain evidence="1">WJC10195</strain>
    </source>
</reference>
<name>A0A9Q1FJS6_SYNKA</name>
<protein>
    <submittedName>
        <fullName evidence="1">Uncharacterized protein</fullName>
    </submittedName>
</protein>